<protein>
    <recommendedName>
        <fullName evidence="2">histidine kinase</fullName>
        <ecNumber evidence="2">2.7.13.3</ecNumber>
    </recommendedName>
</protein>
<keyword evidence="5" id="KW-0418">Kinase</keyword>
<accession>C6Y220</accession>
<dbReference type="AlphaFoldDB" id="C6Y220"/>
<dbReference type="InterPro" id="IPR036890">
    <property type="entry name" value="HATPase_C_sf"/>
</dbReference>
<evidence type="ECO:0000256" key="1">
    <source>
        <dbReference type="ARBA" id="ARBA00000085"/>
    </source>
</evidence>
<organism evidence="7 8">
    <name type="scientific">Pedobacter heparinus (strain ATCC 13125 / DSM 2366 / CIP 104194 / JCM 7457 / NBRC 12017 / NCIMB 9290 / NRRL B-14731 / HIM 762-3)</name>
    <dbReference type="NCBI Taxonomy" id="485917"/>
    <lineage>
        <taxon>Bacteria</taxon>
        <taxon>Pseudomonadati</taxon>
        <taxon>Bacteroidota</taxon>
        <taxon>Sphingobacteriia</taxon>
        <taxon>Sphingobacteriales</taxon>
        <taxon>Sphingobacteriaceae</taxon>
        <taxon>Pedobacter</taxon>
    </lineage>
</organism>
<gene>
    <name evidence="7" type="ordered locus">Phep_0791</name>
</gene>
<dbReference type="GO" id="GO:0000155">
    <property type="term" value="F:phosphorelay sensor kinase activity"/>
    <property type="evidence" value="ECO:0007669"/>
    <property type="project" value="InterPro"/>
</dbReference>
<evidence type="ECO:0000313" key="7">
    <source>
        <dbReference type="EMBL" id="ACU03013.1"/>
    </source>
</evidence>
<evidence type="ECO:0000256" key="3">
    <source>
        <dbReference type="ARBA" id="ARBA00022553"/>
    </source>
</evidence>
<dbReference type="PROSITE" id="PS50109">
    <property type="entry name" value="HIS_KIN"/>
    <property type="match status" value="1"/>
</dbReference>
<dbReference type="CDD" id="cd00082">
    <property type="entry name" value="HisKA"/>
    <property type="match status" value="1"/>
</dbReference>
<feature type="domain" description="Histidine kinase" evidence="6">
    <location>
        <begin position="181"/>
        <end position="393"/>
    </location>
</feature>
<dbReference type="InterPro" id="IPR029016">
    <property type="entry name" value="GAF-like_dom_sf"/>
</dbReference>
<evidence type="ECO:0000313" key="8">
    <source>
        <dbReference type="Proteomes" id="UP000000852"/>
    </source>
</evidence>
<dbReference type="OrthoDB" id="9124519at2"/>
<keyword evidence="3" id="KW-0597">Phosphoprotein</keyword>
<dbReference type="Gene3D" id="3.30.450.40">
    <property type="match status" value="1"/>
</dbReference>
<sequence length="396" mass="43669">METVNILDDLNATARIAAIDSILEIICRATGMGFAAVARVTETQWVACAVKDEISFGLKPGGELVLETTICNEIRRHHEVVVIDHVAIDAAFADHHTPKMYGFQSYISMPIMLSNGTFFGTLCAIDPLPRKLRNEQIMGMFKNFAELIAVQLEAQERVDDTRSSLLEERKTSELREQFIAILGHDLRNPVGAVSNAAQLLLRMPLDDRMRRLAGIIQDSSLRIKGLIENILDFARGRLGEGIQVNFKPERSLGTMLFNVITELQLSYPDRSIETDFRLSSVVSCDGLRIAQLFSNLLGNALSHGDPEQPVKISAVTGQEIFTLCVSNFGEEISPAAMGRLFQPFSRGEVRPGHDGLGLGLFISSEIAKAHGGTLEVVSENYQTSFTLKIPLVKELD</sequence>
<keyword evidence="4" id="KW-0808">Transferase</keyword>
<evidence type="ECO:0000259" key="6">
    <source>
        <dbReference type="PROSITE" id="PS50109"/>
    </source>
</evidence>
<dbReference type="EC" id="2.7.13.3" evidence="2"/>
<name>C6Y220_PEDHD</name>
<dbReference type="PANTHER" id="PTHR42878">
    <property type="entry name" value="TWO-COMPONENT HISTIDINE KINASE"/>
    <property type="match status" value="1"/>
</dbReference>
<dbReference type="GO" id="GO:0000156">
    <property type="term" value="F:phosphorelay response regulator activity"/>
    <property type="evidence" value="ECO:0007669"/>
    <property type="project" value="TreeGrafter"/>
</dbReference>
<dbReference type="HOGENOM" id="CLU_000445_114_44_10"/>
<dbReference type="PRINTS" id="PR00344">
    <property type="entry name" value="BCTRLSENSOR"/>
</dbReference>
<dbReference type="Pfam" id="PF02518">
    <property type="entry name" value="HATPase_c"/>
    <property type="match status" value="1"/>
</dbReference>
<evidence type="ECO:0000256" key="2">
    <source>
        <dbReference type="ARBA" id="ARBA00012438"/>
    </source>
</evidence>
<dbReference type="Proteomes" id="UP000000852">
    <property type="component" value="Chromosome"/>
</dbReference>
<dbReference type="InterPro" id="IPR003594">
    <property type="entry name" value="HATPase_dom"/>
</dbReference>
<dbReference type="eggNOG" id="COG2203">
    <property type="taxonomic scope" value="Bacteria"/>
</dbReference>
<dbReference type="GO" id="GO:0007234">
    <property type="term" value="P:osmosensory signaling via phosphorelay pathway"/>
    <property type="evidence" value="ECO:0007669"/>
    <property type="project" value="TreeGrafter"/>
</dbReference>
<dbReference type="SMART" id="SM00065">
    <property type="entry name" value="GAF"/>
    <property type="match status" value="1"/>
</dbReference>
<keyword evidence="8" id="KW-1185">Reference proteome</keyword>
<dbReference type="Gene3D" id="3.30.565.10">
    <property type="entry name" value="Histidine kinase-like ATPase, C-terminal domain"/>
    <property type="match status" value="1"/>
</dbReference>
<dbReference type="SUPFAM" id="SSF55874">
    <property type="entry name" value="ATPase domain of HSP90 chaperone/DNA topoisomerase II/histidine kinase"/>
    <property type="match status" value="1"/>
</dbReference>
<dbReference type="SMART" id="SM00387">
    <property type="entry name" value="HATPase_c"/>
    <property type="match status" value="1"/>
</dbReference>
<dbReference type="eggNOG" id="COG4251">
    <property type="taxonomic scope" value="Bacteria"/>
</dbReference>
<keyword evidence="7" id="KW-0067">ATP-binding</keyword>
<dbReference type="Gene3D" id="1.10.287.130">
    <property type="match status" value="1"/>
</dbReference>
<evidence type="ECO:0000256" key="4">
    <source>
        <dbReference type="ARBA" id="ARBA00022679"/>
    </source>
</evidence>
<dbReference type="GO" id="GO:0030295">
    <property type="term" value="F:protein kinase activator activity"/>
    <property type="evidence" value="ECO:0007669"/>
    <property type="project" value="TreeGrafter"/>
</dbReference>
<dbReference type="InterPro" id="IPR036097">
    <property type="entry name" value="HisK_dim/P_sf"/>
</dbReference>
<dbReference type="InterPro" id="IPR050351">
    <property type="entry name" value="BphY/WalK/GraS-like"/>
</dbReference>
<dbReference type="EMBL" id="CP001681">
    <property type="protein sequence ID" value="ACU03013.1"/>
    <property type="molecule type" value="Genomic_DNA"/>
</dbReference>
<dbReference type="SUPFAM" id="SSF47384">
    <property type="entry name" value="Homodimeric domain of signal transducing histidine kinase"/>
    <property type="match status" value="1"/>
</dbReference>
<dbReference type="SUPFAM" id="SSF55781">
    <property type="entry name" value="GAF domain-like"/>
    <property type="match status" value="1"/>
</dbReference>
<dbReference type="RefSeq" id="WP_012780959.1">
    <property type="nucleotide sequence ID" value="NC_013061.1"/>
</dbReference>
<dbReference type="Pfam" id="PF01590">
    <property type="entry name" value="GAF"/>
    <property type="match status" value="1"/>
</dbReference>
<comment type="catalytic activity">
    <reaction evidence="1">
        <text>ATP + protein L-histidine = ADP + protein N-phospho-L-histidine.</text>
        <dbReference type="EC" id="2.7.13.3"/>
    </reaction>
</comment>
<dbReference type="InterPro" id="IPR005467">
    <property type="entry name" value="His_kinase_dom"/>
</dbReference>
<dbReference type="InterPro" id="IPR003661">
    <property type="entry name" value="HisK_dim/P_dom"/>
</dbReference>
<dbReference type="PANTHER" id="PTHR42878:SF13">
    <property type="entry name" value="HISTIDINE KINASE"/>
    <property type="match status" value="1"/>
</dbReference>
<dbReference type="SMART" id="SM00388">
    <property type="entry name" value="HisKA"/>
    <property type="match status" value="1"/>
</dbReference>
<dbReference type="CDD" id="cd00075">
    <property type="entry name" value="HATPase"/>
    <property type="match status" value="1"/>
</dbReference>
<reference evidence="7 8" key="1">
    <citation type="journal article" date="2009" name="Stand. Genomic Sci.">
        <title>Complete genome sequence of Pedobacter heparinus type strain (HIM 762-3).</title>
        <authorList>
            <person name="Han C."/>
            <person name="Spring S."/>
            <person name="Lapidus A."/>
            <person name="Del Rio T.G."/>
            <person name="Tice H."/>
            <person name="Copeland A."/>
            <person name="Cheng J.F."/>
            <person name="Lucas S."/>
            <person name="Chen F."/>
            <person name="Nolan M."/>
            <person name="Bruce D."/>
            <person name="Goodwin L."/>
            <person name="Pitluck S."/>
            <person name="Ivanova N."/>
            <person name="Mavromatis K."/>
            <person name="Mikhailova N."/>
            <person name="Pati A."/>
            <person name="Chen A."/>
            <person name="Palaniappan K."/>
            <person name="Land M."/>
            <person name="Hauser L."/>
            <person name="Chang Y.J."/>
            <person name="Jeffries C.C."/>
            <person name="Saunders E."/>
            <person name="Chertkov O."/>
            <person name="Brettin T."/>
            <person name="Goker M."/>
            <person name="Rohde M."/>
            <person name="Bristow J."/>
            <person name="Eisen J.A."/>
            <person name="Markowitz V."/>
            <person name="Hugenholtz P."/>
            <person name="Kyrpides N.C."/>
            <person name="Klenk H.P."/>
            <person name="Detter J.C."/>
        </authorList>
    </citation>
    <scope>NUCLEOTIDE SEQUENCE [LARGE SCALE GENOMIC DNA]</scope>
    <source>
        <strain evidence="8">ATCC 13125 / DSM 2366 / CIP 104194 / JCM 7457 / NBRC 12017 / NCIMB 9290 / NRRL B-14731 / HIM 762-3</strain>
    </source>
</reference>
<dbReference type="KEGG" id="phe:Phep_0791"/>
<dbReference type="Pfam" id="PF00512">
    <property type="entry name" value="HisKA"/>
    <property type="match status" value="1"/>
</dbReference>
<proteinExistence type="predicted"/>
<dbReference type="InterPro" id="IPR003018">
    <property type="entry name" value="GAF"/>
</dbReference>
<dbReference type="STRING" id="485917.Phep_0791"/>
<dbReference type="GO" id="GO:0005524">
    <property type="term" value="F:ATP binding"/>
    <property type="evidence" value="ECO:0007669"/>
    <property type="project" value="UniProtKB-KW"/>
</dbReference>
<dbReference type="InterPro" id="IPR004358">
    <property type="entry name" value="Sig_transdc_His_kin-like_C"/>
</dbReference>
<evidence type="ECO:0000256" key="5">
    <source>
        <dbReference type="ARBA" id="ARBA00022777"/>
    </source>
</evidence>
<keyword evidence="7" id="KW-0547">Nucleotide-binding</keyword>